<keyword evidence="7" id="KW-0866">Nonsense-mediated mRNA decay</keyword>
<evidence type="ECO:0000256" key="10">
    <source>
        <dbReference type="SAM" id="Phobius"/>
    </source>
</evidence>
<evidence type="ECO:0000256" key="4">
    <source>
        <dbReference type="ARBA" id="ARBA00022989"/>
    </source>
</evidence>
<keyword evidence="3 9" id="KW-0812">Transmembrane</keyword>
<feature type="domain" description="DNA/RNA-binding" evidence="12">
    <location>
        <begin position="188"/>
        <end position="241"/>
    </location>
</feature>
<dbReference type="GO" id="GO:0030322">
    <property type="term" value="P:stabilization of membrane potential"/>
    <property type="evidence" value="ECO:0007669"/>
    <property type="project" value="TreeGrafter"/>
</dbReference>
<dbReference type="GO" id="GO:0005886">
    <property type="term" value="C:plasma membrane"/>
    <property type="evidence" value="ECO:0007669"/>
    <property type="project" value="TreeGrafter"/>
</dbReference>
<dbReference type="Proteomes" id="UP000078046">
    <property type="component" value="Unassembled WGS sequence"/>
</dbReference>
<feature type="transmembrane region" description="Helical" evidence="10">
    <location>
        <begin position="921"/>
        <end position="946"/>
    </location>
</feature>
<evidence type="ECO:0000256" key="1">
    <source>
        <dbReference type="ARBA" id="ARBA00004141"/>
    </source>
</evidence>
<evidence type="ECO:0008006" key="15">
    <source>
        <dbReference type="Google" id="ProtNLM"/>
    </source>
</evidence>
<comment type="similarity">
    <text evidence="9">Belongs to the two pore domain potassium channel (TC 1.A.1.8) family.</text>
</comment>
<feature type="domain" description="Potassium channel" evidence="11">
    <location>
        <begin position="1067"/>
        <end position="1128"/>
    </location>
</feature>
<dbReference type="SUPFAM" id="SSF48452">
    <property type="entry name" value="TPR-like"/>
    <property type="match status" value="1"/>
</dbReference>
<keyword evidence="5 9" id="KW-0406">Ion transport</keyword>
<keyword evidence="4 10" id="KW-1133">Transmembrane helix</keyword>
<dbReference type="GO" id="GO:0015271">
    <property type="term" value="F:outward rectifier potassium channel activity"/>
    <property type="evidence" value="ECO:0007669"/>
    <property type="project" value="TreeGrafter"/>
</dbReference>
<dbReference type="InterPro" id="IPR003280">
    <property type="entry name" value="2pore_dom_K_chnl"/>
</dbReference>
<sequence length="1307" mass="153109">MSREIYKEILCLSDVMNCKMNEMNFTCDDLTQPNMAHLRKKIAQFCQDFLLLNINTKFIKVVDILWKCYAYQMITKYRKDKLKSPKLKYNFFKYQNFLSECVCFYLKLLHRLKSRYILENTIQFSAKIEQDYIFIWDDSALNKLPLEDFTILNEAICNIYCHIGHLYRYMTNEIKKGPSIEMNKSILMYNFAIFAYPMKGITFNYLSIVAQSTNNYLDALYYYMRCMDSYQPYDGLKTNMLMYHKCMRCDIANCASSIWKIDEVNKIILLFTRNIIKIFDVDKIKSNFHNVNDISSPYINDQKFKQLLCEITTNSIIKISTCTLIMLDNCKSIDYIFNESMRFMYWLFILLVDKANDVFKSLYIEDVIYNLQQDISTLHYLQCFEYCPKIKNAILHIDNTSIDDESSDVSSKSSSMTSYEYLSDGEKDVQYEYLVNFPKYNINNKVLLFMNPVKSAIVSDFEYNEEIVNICMDEIEKKSKPYDEKIYLRNSKLKDEKKLTVDVLSLKKKIVAGINNLIEIFSSASIFEINLFVTYLSKADTKILDFIGKKQYEKSCLLFNFINKIPCNEILKKIVKTFLKFKTESNENIINLNCDFDELNDINLNLYATGMKIFNTDSNAVTFSNTKFENESFFDSNFSMNCKRLINCKKFVDKMYENYYKDKYEKNEYKFYTRYEMKPRTMPVKGVGLTEKTMENLAALRLKDDIKNLKMKTDYQYLNKPLLVYIHSSCFFEGMVKLKKIYDVIEECILIIPSCAIQQIDHDKKTDVNCREANRWLESKLERGLAILTQPDMINVAHLNKNFEFILDCISWCKENNDLIEMYNGIQFLSSFTMTMTQSLREKTKKSSINFFSVFSHMSYLTDRIYKARNKFEKQKYKKDTEYFYRRCLGLYENAALDYENYQEMSKDKNIDENKIKGRSFIIIVLVELFSFIIMNFIIGAPVIFYTYTGGIMFSYVESENAIKVCYETKQTFIDLQLSTINNIFDIYDAFGKDDLHNDSLNINSLINNENYIMTATELANFNVTLAQNSTNTNTNEIDNPTSAMREILERFIIKVNEINYRSGLCEEISIKEWGVKSGFLYALSIMSTIGYGHVTPKTIYGQIATILYGIIGIPIFLIWIAILGSYAARFTKFALYSITKSLFSLIYYTSKQEDNDHQENVMTMAELEDEQYCQDDVMGSTKLASFPISLVLIILALNFVVGMFIFVKIEGRSYSTMLYFCFITLSTIGFGDIVPGFRNDSEVYLYITIAYIIIGIALVSMCLSLIQDQLYSSFATLMTKFNKLQVKVRKMFDRGSKTRQEIERIL</sequence>
<evidence type="ECO:0000313" key="13">
    <source>
        <dbReference type="EMBL" id="OAF71654.1"/>
    </source>
</evidence>
<feature type="transmembrane region" description="Helical" evidence="10">
    <location>
        <begin position="1107"/>
        <end position="1127"/>
    </location>
</feature>
<name>A0A177BDM4_9BILA</name>
<keyword evidence="2 9" id="KW-0813">Transport</keyword>
<dbReference type="Gene3D" id="1.25.40.10">
    <property type="entry name" value="Tetratricopeptide repeat domain"/>
    <property type="match status" value="1"/>
</dbReference>
<feature type="transmembrane region" description="Helical" evidence="10">
    <location>
        <begin position="1219"/>
        <end position="1238"/>
    </location>
</feature>
<proteinExistence type="inferred from homology"/>
<dbReference type="InterPro" id="IPR013099">
    <property type="entry name" value="K_chnl_dom"/>
</dbReference>
<dbReference type="GO" id="GO:0022841">
    <property type="term" value="F:potassium ion leak channel activity"/>
    <property type="evidence" value="ECO:0007669"/>
    <property type="project" value="TreeGrafter"/>
</dbReference>
<feature type="transmembrane region" description="Helical" evidence="10">
    <location>
        <begin position="1187"/>
        <end position="1207"/>
    </location>
</feature>
<evidence type="ECO:0000256" key="9">
    <source>
        <dbReference type="RuleBase" id="RU003857"/>
    </source>
</evidence>
<evidence type="ECO:0000256" key="6">
    <source>
        <dbReference type="ARBA" id="ARBA00023136"/>
    </source>
</evidence>
<dbReference type="SUPFAM" id="SSF81324">
    <property type="entry name" value="Voltage-gated potassium channels"/>
    <property type="match status" value="2"/>
</dbReference>
<dbReference type="PANTHER" id="PTHR11003">
    <property type="entry name" value="POTASSIUM CHANNEL, SUBFAMILY K"/>
    <property type="match status" value="1"/>
</dbReference>
<dbReference type="Pfam" id="PF10373">
    <property type="entry name" value="EST1_DNA_bind"/>
    <property type="match status" value="1"/>
</dbReference>
<evidence type="ECO:0000256" key="2">
    <source>
        <dbReference type="ARBA" id="ARBA00022448"/>
    </source>
</evidence>
<comment type="caution">
    <text evidence="13">The sequence shown here is derived from an EMBL/GenBank/DDBJ whole genome shotgun (WGS) entry which is preliminary data.</text>
</comment>
<accession>A0A177BDM4</accession>
<evidence type="ECO:0000256" key="8">
    <source>
        <dbReference type="ARBA" id="ARBA00023303"/>
    </source>
</evidence>
<evidence type="ECO:0000256" key="7">
    <source>
        <dbReference type="ARBA" id="ARBA00023161"/>
    </source>
</evidence>
<dbReference type="GO" id="GO:0000184">
    <property type="term" value="P:nuclear-transcribed mRNA catabolic process, nonsense-mediated decay"/>
    <property type="evidence" value="ECO:0007669"/>
    <property type="project" value="UniProtKB-KW"/>
</dbReference>
<feature type="transmembrane region" description="Helical" evidence="10">
    <location>
        <begin position="1244"/>
        <end position="1267"/>
    </location>
</feature>
<feature type="domain" description="Potassium channel" evidence="11">
    <location>
        <begin position="1197"/>
        <end position="1271"/>
    </location>
</feature>
<evidence type="ECO:0000259" key="12">
    <source>
        <dbReference type="Pfam" id="PF10373"/>
    </source>
</evidence>
<keyword evidence="6 10" id="KW-0472">Membrane</keyword>
<evidence type="ECO:0000256" key="3">
    <source>
        <dbReference type="ARBA" id="ARBA00022692"/>
    </source>
</evidence>
<dbReference type="Gene3D" id="3.40.50.1010">
    <property type="entry name" value="5'-nuclease"/>
    <property type="match status" value="1"/>
</dbReference>
<dbReference type="EMBL" id="LWCA01000034">
    <property type="protein sequence ID" value="OAF71654.1"/>
    <property type="molecule type" value="Genomic_DNA"/>
</dbReference>
<organism evidence="13 14">
    <name type="scientific">Intoshia linei</name>
    <dbReference type="NCBI Taxonomy" id="1819745"/>
    <lineage>
        <taxon>Eukaryota</taxon>
        <taxon>Metazoa</taxon>
        <taxon>Spiralia</taxon>
        <taxon>Lophotrochozoa</taxon>
        <taxon>Mesozoa</taxon>
        <taxon>Orthonectida</taxon>
        <taxon>Rhopaluridae</taxon>
        <taxon>Intoshia</taxon>
    </lineage>
</organism>
<keyword evidence="8 9" id="KW-0407">Ion channel</keyword>
<dbReference type="InterPro" id="IPR018834">
    <property type="entry name" value="DNA/RNA-bd_Est1-type"/>
</dbReference>
<dbReference type="PRINTS" id="PR01333">
    <property type="entry name" value="2POREKCHANEL"/>
</dbReference>
<reference evidence="13 14" key="1">
    <citation type="submission" date="2016-04" db="EMBL/GenBank/DDBJ databases">
        <title>The genome of Intoshia linei affirms orthonectids as highly simplified spiralians.</title>
        <authorList>
            <person name="Mikhailov K.V."/>
            <person name="Slusarev G.S."/>
            <person name="Nikitin M.A."/>
            <person name="Logacheva M.D."/>
            <person name="Penin A."/>
            <person name="Aleoshin V."/>
            <person name="Panchin Y.V."/>
        </authorList>
    </citation>
    <scope>NUCLEOTIDE SEQUENCE [LARGE SCALE GENOMIC DNA]</scope>
    <source>
        <strain evidence="13">Intl2013</strain>
        <tissue evidence="13">Whole animal</tissue>
    </source>
</reference>
<protein>
    <recommendedName>
        <fullName evidence="15">Potassium channel domain-containing protein</fullName>
    </recommendedName>
</protein>
<comment type="subcellular location">
    <subcellularLocation>
        <location evidence="1">Membrane</location>
        <topology evidence="1">Multi-pass membrane protein</topology>
    </subcellularLocation>
</comment>
<dbReference type="InterPro" id="IPR011990">
    <property type="entry name" value="TPR-like_helical_dom_sf"/>
</dbReference>
<keyword evidence="14" id="KW-1185">Reference proteome</keyword>
<dbReference type="Gene3D" id="1.10.287.70">
    <property type="match status" value="1"/>
</dbReference>
<dbReference type="Pfam" id="PF07885">
    <property type="entry name" value="Ion_trans_2"/>
    <property type="match status" value="2"/>
</dbReference>
<evidence type="ECO:0000313" key="14">
    <source>
        <dbReference type="Proteomes" id="UP000078046"/>
    </source>
</evidence>
<evidence type="ECO:0000256" key="5">
    <source>
        <dbReference type="ARBA" id="ARBA00023065"/>
    </source>
</evidence>
<evidence type="ECO:0000259" key="11">
    <source>
        <dbReference type="Pfam" id="PF07885"/>
    </source>
</evidence>
<dbReference type="OrthoDB" id="297496at2759"/>
<gene>
    <name evidence="13" type="ORF">A3Q56_00549</name>
</gene>
<dbReference type="PANTHER" id="PTHR11003:SF335">
    <property type="entry name" value="POTASSIUM CHANNEL DOMAIN-CONTAINING PROTEIN"/>
    <property type="match status" value="1"/>
</dbReference>